<accession>A0A1T4UY68</accession>
<sequence length="116" mass="13441">MKGLFFKNIHDSKLVDVWFNSVRNSLWTSAGMVVAVSSNNVIAWAFTIISYLFLATQVTHGTREPYEHLKKIYIYDNDGKVSKFVFDFFLFNLRLMLMFIPIALVWWAKATGKVPI</sequence>
<name>A0A1T4UY68_9GAMM</name>
<dbReference type="OrthoDB" id="9887362at2"/>
<keyword evidence="1" id="KW-1133">Transmembrane helix</keyword>
<keyword evidence="1" id="KW-0472">Membrane</keyword>
<organism evidence="2 3">
    <name type="scientific">Enterovibrio nigricans DSM 22720</name>
    <dbReference type="NCBI Taxonomy" id="1121868"/>
    <lineage>
        <taxon>Bacteria</taxon>
        <taxon>Pseudomonadati</taxon>
        <taxon>Pseudomonadota</taxon>
        <taxon>Gammaproteobacteria</taxon>
        <taxon>Vibrionales</taxon>
        <taxon>Vibrionaceae</taxon>
        <taxon>Enterovibrio</taxon>
    </lineage>
</organism>
<feature type="transmembrane region" description="Helical" evidence="1">
    <location>
        <begin position="41"/>
        <end position="63"/>
    </location>
</feature>
<dbReference type="Proteomes" id="UP000190162">
    <property type="component" value="Unassembled WGS sequence"/>
</dbReference>
<dbReference type="RefSeq" id="WP_078753069.1">
    <property type="nucleotide sequence ID" value="NZ_FUXU01000036.1"/>
</dbReference>
<gene>
    <name evidence="2" type="ORF">SAMN02745132_02778</name>
</gene>
<dbReference type="AlphaFoldDB" id="A0A1T4UY68"/>
<evidence type="ECO:0000256" key="1">
    <source>
        <dbReference type="SAM" id="Phobius"/>
    </source>
</evidence>
<feature type="transmembrane region" description="Helical" evidence="1">
    <location>
        <begin position="84"/>
        <end position="108"/>
    </location>
</feature>
<evidence type="ECO:0000313" key="2">
    <source>
        <dbReference type="EMBL" id="SKA57578.1"/>
    </source>
</evidence>
<proteinExistence type="predicted"/>
<dbReference type="EMBL" id="FUXU01000036">
    <property type="protein sequence ID" value="SKA57578.1"/>
    <property type="molecule type" value="Genomic_DNA"/>
</dbReference>
<reference evidence="3" key="1">
    <citation type="submission" date="2017-02" db="EMBL/GenBank/DDBJ databases">
        <authorList>
            <person name="Varghese N."/>
            <person name="Submissions S."/>
        </authorList>
    </citation>
    <scope>NUCLEOTIDE SEQUENCE [LARGE SCALE GENOMIC DNA]</scope>
    <source>
        <strain evidence="3">DSM 22720</strain>
    </source>
</reference>
<evidence type="ECO:0000313" key="3">
    <source>
        <dbReference type="Proteomes" id="UP000190162"/>
    </source>
</evidence>
<keyword evidence="3" id="KW-1185">Reference proteome</keyword>
<protein>
    <submittedName>
        <fullName evidence="2">Uncharacterized protein</fullName>
    </submittedName>
</protein>
<keyword evidence="1" id="KW-0812">Transmembrane</keyword>